<dbReference type="Pfam" id="PF25669">
    <property type="entry name" value="SMP_MUG190-like"/>
    <property type="match status" value="1"/>
</dbReference>
<keyword evidence="9" id="KW-0446">Lipid-binding</keyword>
<dbReference type="EMBL" id="MU004235">
    <property type="protein sequence ID" value="KAF2669686.1"/>
    <property type="molecule type" value="Genomic_DNA"/>
</dbReference>
<dbReference type="CDD" id="cd04052">
    <property type="entry name" value="C2B_Tricalbin-like"/>
    <property type="match status" value="1"/>
</dbReference>
<feature type="region of interest" description="Disordered" evidence="11">
    <location>
        <begin position="141"/>
        <end position="176"/>
    </location>
</feature>
<feature type="compositionally biased region" description="Polar residues" evidence="11">
    <location>
        <begin position="92"/>
        <end position="101"/>
    </location>
</feature>
<evidence type="ECO:0000256" key="10">
    <source>
        <dbReference type="ARBA" id="ARBA00023136"/>
    </source>
</evidence>
<organism evidence="15 16">
    <name type="scientific">Microthyrium microscopicum</name>
    <dbReference type="NCBI Taxonomy" id="703497"/>
    <lineage>
        <taxon>Eukaryota</taxon>
        <taxon>Fungi</taxon>
        <taxon>Dikarya</taxon>
        <taxon>Ascomycota</taxon>
        <taxon>Pezizomycotina</taxon>
        <taxon>Dothideomycetes</taxon>
        <taxon>Dothideomycetes incertae sedis</taxon>
        <taxon>Microthyriales</taxon>
        <taxon>Microthyriaceae</taxon>
        <taxon>Microthyrium</taxon>
    </lineage>
</organism>
<evidence type="ECO:0000313" key="16">
    <source>
        <dbReference type="Proteomes" id="UP000799302"/>
    </source>
</evidence>
<feature type="compositionally biased region" description="Acidic residues" evidence="11">
    <location>
        <begin position="1110"/>
        <end position="1125"/>
    </location>
</feature>
<feature type="transmembrane region" description="Helical" evidence="12">
    <location>
        <begin position="253"/>
        <end position="277"/>
    </location>
</feature>
<feature type="compositionally biased region" description="Acidic residues" evidence="11">
    <location>
        <begin position="80"/>
        <end position="91"/>
    </location>
</feature>
<keyword evidence="4 12" id="KW-0812">Transmembrane</keyword>
<dbReference type="Pfam" id="PF00168">
    <property type="entry name" value="C2"/>
    <property type="match status" value="2"/>
</dbReference>
<evidence type="ECO:0000256" key="6">
    <source>
        <dbReference type="ARBA" id="ARBA00022824"/>
    </source>
</evidence>
<feature type="domain" description="C2" evidence="13">
    <location>
        <begin position="782"/>
        <end position="919"/>
    </location>
</feature>
<feature type="compositionally biased region" description="Basic and acidic residues" evidence="11">
    <location>
        <begin position="141"/>
        <end position="157"/>
    </location>
</feature>
<sequence>MSENDKPLEADRKYAGPYTARHPIPTVKQFMQEKDRRRAASNANGSGTEPQEPITEDDAENKNTQDGAEDKSVENTGDGATDDGSDVDEVVQDTSEAVSSEKNPKEQRKAMKKRSDNRAERVVTDPVTHLPIRIHDFTSKDLKEETKDENFQQKEYARSSSDLAAHDNKPDSEMKDDAARGQVTHREMERLFPPPNFDRMQVQMSRVNVVGLAVVGFTATFVTTMLHSVLRPEKLRSHLESWGIMSADDHGHVASYLLFSLVYIGFAAFVAGLVWLIQSWNVNRIKHIWDSAVWDAERKKGHELALEPTPESTHWLNSLMASIWPLINPDLFISLSDTLEDVMQASLPHLVRMISVDDIGQGSEAFRILGIRWLPKGAARKSVTSDGKLSRKKTDLKDSDRTVPGQGSVQKPENSKKEEEEPKDKRQKDEQDDENIAEGMEAEEGDFINLEVAFAYKARLSAHGMRTRSRNPHLYLAFYLPGGIKLPIWVELRGLIGTMRCRLQLTPDPPFFQTCLLSLTGQPKVDLSCFPLIKKGLNIMNLPLISNFVQSSVDAALAEYVAPKSLTLDLKNMLMGDDFKKDTLARGIVKIHIKRAKDFKQGDAGLGPFKDGSSDGYVTIGWAKFGKPIWSSRVITADMSPVWEETAYLLVTPQEINVQEKLRVQLWDSDRFTADDDLGRIEVDLADIMQGDKTKAKMMDREDGFRSLKAGEKYPGTLEWSVGYYAKTELTDEQLANSDSDMHSIADVKRKVEEESKRKLREATKDEHDEIEQIKAQDFKEKQDELIISAPPSSEYPSGILSIVVHQIQGLELETLNKEEGDKEETAPDEKEEGGDLPSSYCNIILNHQKIYRTRTKPKNSRPFFNAGTERFIPSIQSAHVHIAVRDQRVHEDDALIGIIDLPLSEIFTKRSQVEGTWPLSGGIGFGYVRISMVFRSVELKAPKEALGWDYGTLDMDRSIRGNVAEDLKGCRIKLRTNLGACKFVNEDGTWKSKKDRPVRLAVKSRYSSCLVAEFYSSSSLSNSTLAFGILWLKQIPDDEETTMTMTVWKGDMKRAQANYMEECGEKVGTIELKLKFWSGLSGYHVKLAKRDSNVEDVMDVLDCAADDADTEDLKDDDDSSSDDDASSKALEEDGKRGVVTEFQDYKKHHKELHRKNRGLMQWKIPRTMKWAQRKVDHASDKISGVFNHHETGSAVETEV</sequence>
<feature type="compositionally biased region" description="Basic and acidic residues" evidence="11">
    <location>
        <begin position="102"/>
        <end position="123"/>
    </location>
</feature>
<keyword evidence="6" id="KW-0256">Endoplasmic reticulum</keyword>
<keyword evidence="7 12" id="KW-1133">Transmembrane helix</keyword>
<dbReference type="GO" id="GO:0061817">
    <property type="term" value="P:endoplasmic reticulum-plasma membrane tethering"/>
    <property type="evidence" value="ECO:0007669"/>
    <property type="project" value="InterPro"/>
</dbReference>
<feature type="region of interest" description="Disordered" evidence="11">
    <location>
        <begin position="383"/>
        <end position="433"/>
    </location>
</feature>
<dbReference type="Proteomes" id="UP000799302">
    <property type="component" value="Unassembled WGS sequence"/>
</dbReference>
<dbReference type="PANTHER" id="PTHR47348:SF2">
    <property type="entry name" value="MEIOTICALLY UP-REGULATED 190 PROTEIN"/>
    <property type="match status" value="1"/>
</dbReference>
<feature type="compositionally biased region" description="Basic and acidic residues" evidence="11">
    <location>
        <begin position="1"/>
        <end position="14"/>
    </location>
</feature>
<evidence type="ECO:0000256" key="11">
    <source>
        <dbReference type="SAM" id="MobiDB-lite"/>
    </source>
</evidence>
<dbReference type="CDD" id="cd04041">
    <property type="entry name" value="C2A_fungal"/>
    <property type="match status" value="1"/>
</dbReference>
<dbReference type="GO" id="GO:0006869">
    <property type="term" value="P:lipid transport"/>
    <property type="evidence" value="ECO:0007669"/>
    <property type="project" value="UniProtKB-KW"/>
</dbReference>
<dbReference type="Pfam" id="PF25331">
    <property type="entry name" value="C2_Mug190_3rd"/>
    <property type="match status" value="1"/>
</dbReference>
<feature type="domain" description="SMP-LTD" evidence="14">
    <location>
        <begin position="309"/>
        <end position="571"/>
    </location>
</feature>
<accession>A0A6A6UDI3</accession>
<name>A0A6A6UDI3_9PEZI</name>
<evidence type="ECO:0000256" key="5">
    <source>
        <dbReference type="ARBA" id="ARBA00022737"/>
    </source>
</evidence>
<dbReference type="PANTHER" id="PTHR47348">
    <property type="entry name" value="MEIOTICALLY UP-REGULATED GENE 190 PROTEIN"/>
    <property type="match status" value="1"/>
</dbReference>
<dbReference type="OrthoDB" id="419768at2759"/>
<evidence type="ECO:0000256" key="7">
    <source>
        <dbReference type="ARBA" id="ARBA00022989"/>
    </source>
</evidence>
<dbReference type="InterPro" id="IPR037767">
    <property type="entry name" value="C2A_Mug190-like"/>
</dbReference>
<protein>
    <submittedName>
        <fullName evidence="15">Meiotically up-regulated gene 190 protein</fullName>
    </submittedName>
</protein>
<dbReference type="CDD" id="cd21676">
    <property type="entry name" value="SMP_Mug190"/>
    <property type="match status" value="1"/>
</dbReference>
<dbReference type="SUPFAM" id="SSF49562">
    <property type="entry name" value="C2 domain (Calcium/lipid-binding domain, CaLB)"/>
    <property type="match status" value="2"/>
</dbReference>
<feature type="compositionally biased region" description="Basic and acidic residues" evidence="11">
    <location>
        <begin position="815"/>
        <end position="829"/>
    </location>
</feature>
<feature type="region of interest" description="Disordered" evidence="11">
    <location>
        <begin position="815"/>
        <end position="838"/>
    </location>
</feature>
<dbReference type="InterPro" id="IPR000008">
    <property type="entry name" value="C2_dom"/>
</dbReference>
<evidence type="ECO:0000256" key="2">
    <source>
        <dbReference type="ARBA" id="ARBA00022448"/>
    </source>
</evidence>
<feature type="compositionally biased region" description="Basic and acidic residues" evidence="11">
    <location>
        <begin position="60"/>
        <end position="73"/>
    </location>
</feature>
<evidence type="ECO:0000256" key="3">
    <source>
        <dbReference type="ARBA" id="ARBA00022553"/>
    </source>
</evidence>
<feature type="region of interest" description="Disordered" evidence="11">
    <location>
        <begin position="1"/>
        <end position="127"/>
    </location>
</feature>
<evidence type="ECO:0000259" key="14">
    <source>
        <dbReference type="PROSITE" id="PS51847"/>
    </source>
</evidence>
<dbReference type="SMART" id="SM00239">
    <property type="entry name" value="C2"/>
    <property type="match status" value="2"/>
</dbReference>
<evidence type="ECO:0000259" key="13">
    <source>
        <dbReference type="PROSITE" id="PS50004"/>
    </source>
</evidence>
<dbReference type="InterPro" id="IPR035892">
    <property type="entry name" value="C2_domain_sf"/>
</dbReference>
<keyword evidence="10 12" id="KW-0472">Membrane</keyword>
<feature type="compositionally biased region" description="Basic and acidic residues" evidence="11">
    <location>
        <begin position="388"/>
        <end position="401"/>
    </location>
</feature>
<proteinExistence type="predicted"/>
<dbReference type="PROSITE" id="PS50004">
    <property type="entry name" value="C2"/>
    <property type="match status" value="2"/>
</dbReference>
<dbReference type="AlphaFoldDB" id="A0A6A6UDI3"/>
<keyword evidence="3" id="KW-0597">Phosphoprotein</keyword>
<keyword evidence="5" id="KW-0677">Repeat</keyword>
<evidence type="ECO:0000256" key="8">
    <source>
        <dbReference type="ARBA" id="ARBA00023055"/>
    </source>
</evidence>
<feature type="compositionally biased region" description="Basic and acidic residues" evidence="11">
    <location>
        <begin position="164"/>
        <end position="176"/>
    </location>
</feature>
<dbReference type="PROSITE" id="PS51847">
    <property type="entry name" value="SMP"/>
    <property type="match status" value="1"/>
</dbReference>
<feature type="domain" description="C2" evidence="13">
    <location>
        <begin position="569"/>
        <end position="698"/>
    </location>
</feature>
<dbReference type="GO" id="GO:0005789">
    <property type="term" value="C:endoplasmic reticulum membrane"/>
    <property type="evidence" value="ECO:0007669"/>
    <property type="project" value="UniProtKB-SubCell"/>
</dbReference>
<keyword evidence="2" id="KW-0813">Transport</keyword>
<dbReference type="InterPro" id="IPR057349">
    <property type="entry name" value="C2_Mug190_3rd"/>
</dbReference>
<evidence type="ECO:0000313" key="15">
    <source>
        <dbReference type="EMBL" id="KAF2669686.1"/>
    </source>
</evidence>
<dbReference type="InterPro" id="IPR031468">
    <property type="entry name" value="SMP_LBD"/>
</dbReference>
<reference evidence="15" key="1">
    <citation type="journal article" date="2020" name="Stud. Mycol.">
        <title>101 Dothideomycetes genomes: a test case for predicting lifestyles and emergence of pathogens.</title>
        <authorList>
            <person name="Haridas S."/>
            <person name="Albert R."/>
            <person name="Binder M."/>
            <person name="Bloem J."/>
            <person name="Labutti K."/>
            <person name="Salamov A."/>
            <person name="Andreopoulos B."/>
            <person name="Baker S."/>
            <person name="Barry K."/>
            <person name="Bills G."/>
            <person name="Bluhm B."/>
            <person name="Cannon C."/>
            <person name="Castanera R."/>
            <person name="Culley D."/>
            <person name="Daum C."/>
            <person name="Ezra D."/>
            <person name="Gonzalez J."/>
            <person name="Henrissat B."/>
            <person name="Kuo A."/>
            <person name="Liang C."/>
            <person name="Lipzen A."/>
            <person name="Lutzoni F."/>
            <person name="Magnuson J."/>
            <person name="Mondo S."/>
            <person name="Nolan M."/>
            <person name="Ohm R."/>
            <person name="Pangilinan J."/>
            <person name="Park H.-J."/>
            <person name="Ramirez L."/>
            <person name="Alfaro M."/>
            <person name="Sun H."/>
            <person name="Tritt A."/>
            <person name="Yoshinaga Y."/>
            <person name="Zwiers L.-H."/>
            <person name="Turgeon B."/>
            <person name="Goodwin S."/>
            <person name="Spatafora J."/>
            <person name="Crous P."/>
            <person name="Grigoriev I."/>
        </authorList>
    </citation>
    <scope>NUCLEOTIDE SEQUENCE</scope>
    <source>
        <strain evidence="15">CBS 115976</strain>
    </source>
</reference>
<evidence type="ECO:0000256" key="12">
    <source>
        <dbReference type="SAM" id="Phobius"/>
    </source>
</evidence>
<dbReference type="GO" id="GO:0008289">
    <property type="term" value="F:lipid binding"/>
    <property type="evidence" value="ECO:0007669"/>
    <property type="project" value="UniProtKB-KW"/>
</dbReference>
<comment type="subcellular location">
    <subcellularLocation>
        <location evidence="1">Endoplasmic reticulum membrane</location>
    </subcellularLocation>
</comment>
<keyword evidence="8" id="KW-0445">Lipid transport</keyword>
<feature type="compositionally biased region" description="Basic and acidic residues" evidence="11">
    <location>
        <begin position="413"/>
        <end position="429"/>
    </location>
</feature>
<gene>
    <name evidence="15" type="ORF">BT63DRAFT_455673</name>
</gene>
<dbReference type="Gene3D" id="2.60.40.150">
    <property type="entry name" value="C2 domain"/>
    <property type="match status" value="2"/>
</dbReference>
<evidence type="ECO:0000256" key="4">
    <source>
        <dbReference type="ARBA" id="ARBA00022692"/>
    </source>
</evidence>
<feature type="region of interest" description="Disordered" evidence="11">
    <location>
        <begin position="1110"/>
        <end position="1134"/>
    </location>
</feature>
<keyword evidence="16" id="KW-1185">Reference proteome</keyword>
<dbReference type="InterPro" id="IPR037765">
    <property type="entry name" value="C2B_Tricalbin"/>
</dbReference>
<evidence type="ECO:0000256" key="9">
    <source>
        <dbReference type="ARBA" id="ARBA00023121"/>
    </source>
</evidence>
<feature type="transmembrane region" description="Helical" evidence="12">
    <location>
        <begin position="474"/>
        <end position="492"/>
    </location>
</feature>
<feature type="transmembrane region" description="Helical" evidence="12">
    <location>
        <begin position="209"/>
        <end position="230"/>
    </location>
</feature>
<evidence type="ECO:0000256" key="1">
    <source>
        <dbReference type="ARBA" id="ARBA00004586"/>
    </source>
</evidence>